<evidence type="ECO:0000313" key="2">
    <source>
        <dbReference type="Proteomes" id="UP000004259"/>
    </source>
</evidence>
<accession>E9SG21</accession>
<evidence type="ECO:0000313" key="1">
    <source>
        <dbReference type="EMBL" id="EGC01928.1"/>
    </source>
</evidence>
<dbReference type="EMBL" id="ADKM02000122">
    <property type="protein sequence ID" value="EGC01928.1"/>
    <property type="molecule type" value="Genomic_DNA"/>
</dbReference>
<comment type="caution">
    <text evidence="1">The sequence shown here is derived from an EMBL/GenBank/DDBJ whole genome shotgun (WGS) entry which is preliminary data.</text>
</comment>
<dbReference type="RefSeq" id="WP_002852361.1">
    <property type="nucleotide sequence ID" value="NZ_ADKM02000122.1"/>
</dbReference>
<dbReference type="AlphaFoldDB" id="E9SG21"/>
<keyword evidence="2" id="KW-1185">Reference proteome</keyword>
<sequence>MSEDKFTYSYSPAKSSVADRIAAKYISVPKKPDSDLARLKRLDRKAELPGTFAGIAVGLTVF</sequence>
<organism evidence="1 2">
    <name type="scientific">Ruminococcus albus 8</name>
    <dbReference type="NCBI Taxonomy" id="246199"/>
    <lineage>
        <taxon>Bacteria</taxon>
        <taxon>Bacillati</taxon>
        <taxon>Bacillota</taxon>
        <taxon>Clostridia</taxon>
        <taxon>Eubacteriales</taxon>
        <taxon>Oscillospiraceae</taxon>
        <taxon>Ruminococcus</taxon>
    </lineage>
</organism>
<dbReference type="Proteomes" id="UP000004259">
    <property type="component" value="Unassembled WGS sequence"/>
</dbReference>
<name>E9SG21_RUMAL</name>
<proteinExistence type="predicted"/>
<dbReference type="STRING" id="246199.CUS_7742"/>
<dbReference type="OrthoDB" id="9960819at2"/>
<dbReference type="eggNOG" id="ENOG5030H5J">
    <property type="taxonomic scope" value="Bacteria"/>
</dbReference>
<gene>
    <name evidence="1" type="ORF">CUS_7742</name>
</gene>
<protein>
    <submittedName>
        <fullName evidence="1">Conserved domain protein</fullName>
    </submittedName>
</protein>
<reference evidence="1 2" key="1">
    <citation type="submission" date="2011-02" db="EMBL/GenBank/DDBJ databases">
        <authorList>
            <person name="Nelson K.E."/>
            <person name="Sutton G."/>
            <person name="Torralba M."/>
            <person name="Durkin S."/>
            <person name="Harkins D."/>
            <person name="Montgomery R."/>
            <person name="Ziemer C."/>
            <person name="Klaassens E."/>
            <person name="Ocuiv P."/>
            <person name="Morrison M."/>
        </authorList>
    </citation>
    <scope>NUCLEOTIDE SEQUENCE [LARGE SCALE GENOMIC DNA]</scope>
    <source>
        <strain evidence="1 2">8</strain>
    </source>
</reference>